<dbReference type="SUPFAM" id="SSF57938">
    <property type="entry name" value="DnaJ/Hsp40 cysteine-rich domain"/>
    <property type="match status" value="1"/>
</dbReference>
<proteinExistence type="predicted"/>
<name>A0A382E9Q7_9ZZZZ</name>
<sequence>MEKQKIKEICPRCKGNGYVTVPHKSVEELKKKVTMNCPQCESEGEVYGPFDTKNDTIIIDADGVHKLQ</sequence>
<organism evidence="1">
    <name type="scientific">marine metagenome</name>
    <dbReference type="NCBI Taxonomy" id="408172"/>
    <lineage>
        <taxon>unclassified sequences</taxon>
        <taxon>metagenomes</taxon>
        <taxon>ecological metagenomes</taxon>
    </lineage>
</organism>
<evidence type="ECO:0000313" key="1">
    <source>
        <dbReference type="EMBL" id="SVB47225.1"/>
    </source>
</evidence>
<gene>
    <name evidence="1" type="ORF">METZ01_LOCUS200079</name>
</gene>
<protein>
    <submittedName>
        <fullName evidence="1">Uncharacterized protein</fullName>
    </submittedName>
</protein>
<reference evidence="1" key="1">
    <citation type="submission" date="2018-05" db="EMBL/GenBank/DDBJ databases">
        <authorList>
            <person name="Lanie J.A."/>
            <person name="Ng W.-L."/>
            <person name="Kazmierczak K.M."/>
            <person name="Andrzejewski T.M."/>
            <person name="Davidsen T.M."/>
            <person name="Wayne K.J."/>
            <person name="Tettelin H."/>
            <person name="Glass J.I."/>
            <person name="Rusch D."/>
            <person name="Podicherti R."/>
            <person name="Tsui H.-C.T."/>
            <person name="Winkler M.E."/>
        </authorList>
    </citation>
    <scope>NUCLEOTIDE SEQUENCE</scope>
</reference>
<dbReference type="AlphaFoldDB" id="A0A382E9Q7"/>
<dbReference type="EMBL" id="UINC01043336">
    <property type="protein sequence ID" value="SVB47225.1"/>
    <property type="molecule type" value="Genomic_DNA"/>
</dbReference>
<dbReference type="InterPro" id="IPR036410">
    <property type="entry name" value="HSP_DnaJ_Cys-rich_dom_sf"/>
</dbReference>
<dbReference type="Gene3D" id="2.10.230.10">
    <property type="entry name" value="Heat shock protein DnaJ, cysteine-rich domain"/>
    <property type="match status" value="1"/>
</dbReference>
<accession>A0A382E9Q7</accession>